<dbReference type="AlphaFoldDB" id="A0A9Q5I605"/>
<dbReference type="InterPro" id="IPR009003">
    <property type="entry name" value="Peptidase_S1_PA"/>
</dbReference>
<sequence>MFARCGSFYTLSSLSTTTTTTTTMEPSCSCSPTVTPEELRQAGLTEFEKVTYYHGVSVDPPELLYRSDYLENPFPLPTGRIQHIPTKTAHGVFNTPLNAVWHTVAPKIRDMLKDRKIRYSAIHAARFVTHGEDGKDTLGPVVIWIATYPASTTADDAHLASPDILALLEANGVHGAVVEWFEGAVEKLSGPALLRVTQDTNPTYHVRRFLTAALGMPIATAEMEDDYVQGSVAFFFHMNKDRHGNASNKVLGVSNCHVLRKDTSVPYLFKGAGAPPQHVRLAGFRRFQRGLDEIKAAIADTLARGIVALEEKLPIEDEEEAQEALEALVAKRALLAKTEKDIAVLENFYKEVNGKWADIARRTIGHVDWAPEISVDVGGRSYTKDIGTFEVDAERFRAQFKGNVVDLGAKYTSQQLVDKFYPHSNGRTVFKFPANRQLRINGCVTRELLANPDTFDSNGEPCIVVMKDGNTTDLTVGRYAGLEAYTCDDLGVESVELAIYNYDKQSGPFSAKGDSGSVVFDGQGKMVGILHSDLAKGGNSHVSYATPAWWALEQLMAQYPHADFNRESF</sequence>
<proteinExistence type="predicted"/>
<comment type="caution">
    <text evidence="1">The sequence shown here is derived from an EMBL/GenBank/DDBJ whole genome shotgun (WGS) entry which is preliminary data.</text>
</comment>
<accession>A0A9Q5I605</accession>
<dbReference type="Proteomes" id="UP000757232">
    <property type="component" value="Unassembled WGS sequence"/>
</dbReference>
<name>A0A9Q5I605_SANBA</name>
<dbReference type="SUPFAM" id="SSF50494">
    <property type="entry name" value="Trypsin-like serine proteases"/>
    <property type="match status" value="1"/>
</dbReference>
<protein>
    <recommendedName>
        <fullName evidence="3">Serine protease</fullName>
    </recommendedName>
</protein>
<organism evidence="1 2">
    <name type="scientific">Sanghuangporus baumii</name>
    <name type="common">Phellinus baumii</name>
    <dbReference type="NCBI Taxonomy" id="108892"/>
    <lineage>
        <taxon>Eukaryota</taxon>
        <taxon>Fungi</taxon>
        <taxon>Dikarya</taxon>
        <taxon>Basidiomycota</taxon>
        <taxon>Agaricomycotina</taxon>
        <taxon>Agaricomycetes</taxon>
        <taxon>Hymenochaetales</taxon>
        <taxon>Hymenochaetaceae</taxon>
        <taxon>Sanghuangporus</taxon>
    </lineage>
</organism>
<evidence type="ECO:0008006" key="3">
    <source>
        <dbReference type="Google" id="ProtNLM"/>
    </source>
</evidence>
<dbReference type="OrthoDB" id="5424209at2759"/>
<evidence type="ECO:0000313" key="2">
    <source>
        <dbReference type="Proteomes" id="UP000757232"/>
    </source>
</evidence>
<dbReference type="EMBL" id="LNZH02000019">
    <property type="protein sequence ID" value="OCB92196.1"/>
    <property type="molecule type" value="Genomic_DNA"/>
</dbReference>
<keyword evidence="2" id="KW-1185">Reference proteome</keyword>
<gene>
    <name evidence="1" type="ORF">A7U60_g419</name>
</gene>
<evidence type="ECO:0000313" key="1">
    <source>
        <dbReference type="EMBL" id="OCB92196.1"/>
    </source>
</evidence>
<reference evidence="1" key="1">
    <citation type="submission" date="2016-06" db="EMBL/GenBank/DDBJ databases">
        <title>Draft Genome sequence of the fungus Inonotus baumii.</title>
        <authorList>
            <person name="Zhu H."/>
            <person name="Lin W."/>
        </authorList>
    </citation>
    <scope>NUCLEOTIDE SEQUENCE</scope>
    <source>
        <strain evidence="1">821</strain>
    </source>
</reference>